<name>A0A2G9TUN8_TELCI</name>
<protein>
    <submittedName>
        <fullName evidence="1">Uncharacterized protein</fullName>
    </submittedName>
</protein>
<keyword evidence="2" id="KW-1185">Reference proteome</keyword>
<dbReference type="AlphaFoldDB" id="A0A2G9TUN8"/>
<dbReference type="Proteomes" id="UP000230423">
    <property type="component" value="Unassembled WGS sequence"/>
</dbReference>
<organism evidence="1 2">
    <name type="scientific">Teladorsagia circumcincta</name>
    <name type="common">Brown stomach worm</name>
    <name type="synonym">Ostertagia circumcincta</name>
    <dbReference type="NCBI Taxonomy" id="45464"/>
    <lineage>
        <taxon>Eukaryota</taxon>
        <taxon>Metazoa</taxon>
        <taxon>Ecdysozoa</taxon>
        <taxon>Nematoda</taxon>
        <taxon>Chromadorea</taxon>
        <taxon>Rhabditida</taxon>
        <taxon>Rhabditina</taxon>
        <taxon>Rhabditomorpha</taxon>
        <taxon>Strongyloidea</taxon>
        <taxon>Trichostrongylidae</taxon>
        <taxon>Teladorsagia</taxon>
    </lineage>
</organism>
<accession>A0A2G9TUN8</accession>
<reference evidence="1 2" key="1">
    <citation type="submission" date="2015-09" db="EMBL/GenBank/DDBJ databases">
        <title>Draft genome of the parasitic nematode Teladorsagia circumcincta isolate WARC Sus (inbred).</title>
        <authorList>
            <person name="Mitreva M."/>
        </authorList>
    </citation>
    <scope>NUCLEOTIDE SEQUENCE [LARGE SCALE GENOMIC DNA]</scope>
    <source>
        <strain evidence="1 2">S</strain>
    </source>
</reference>
<evidence type="ECO:0000313" key="2">
    <source>
        <dbReference type="Proteomes" id="UP000230423"/>
    </source>
</evidence>
<evidence type="ECO:0000313" key="1">
    <source>
        <dbReference type="EMBL" id="PIO61618.1"/>
    </source>
</evidence>
<gene>
    <name evidence="1" type="ORF">TELCIR_16855</name>
</gene>
<proteinExistence type="predicted"/>
<sequence length="71" mass="8084">MRTIAKDAVDVVVDASIVSSMADTAKDKDMVRDQNAQKVDGCSSRYSTCQRMNKKYDYVRSTTKRPYSKRL</sequence>
<dbReference type="EMBL" id="KZ353303">
    <property type="protein sequence ID" value="PIO61618.1"/>
    <property type="molecule type" value="Genomic_DNA"/>
</dbReference>